<dbReference type="SMART" id="SM00557">
    <property type="entry name" value="IG_FLMN"/>
    <property type="match status" value="3"/>
</dbReference>
<keyword evidence="4" id="KW-1185">Reference proteome</keyword>
<organism evidence="4 5">
    <name type="scientific">Heterorhabditis bacteriophora</name>
    <name type="common">Entomopathogenic nematode worm</name>
    <dbReference type="NCBI Taxonomy" id="37862"/>
    <lineage>
        <taxon>Eukaryota</taxon>
        <taxon>Metazoa</taxon>
        <taxon>Ecdysozoa</taxon>
        <taxon>Nematoda</taxon>
        <taxon>Chromadorea</taxon>
        <taxon>Rhabditida</taxon>
        <taxon>Rhabditina</taxon>
        <taxon>Rhabditomorpha</taxon>
        <taxon>Strongyloidea</taxon>
        <taxon>Heterorhabditidae</taxon>
        <taxon>Heterorhabditis</taxon>
    </lineage>
</organism>
<accession>A0A1I7X867</accession>
<protein>
    <submittedName>
        <fullName evidence="5">Filamin-A</fullName>
    </submittedName>
</protein>
<evidence type="ECO:0000256" key="3">
    <source>
        <dbReference type="PROSITE-ProRule" id="PRU00087"/>
    </source>
</evidence>
<evidence type="ECO:0000256" key="1">
    <source>
        <dbReference type="ARBA" id="ARBA00009238"/>
    </source>
</evidence>
<feature type="repeat" description="Filamin" evidence="3">
    <location>
        <begin position="503"/>
        <end position="603"/>
    </location>
</feature>
<dbReference type="InterPro" id="IPR014756">
    <property type="entry name" value="Ig_E-set"/>
</dbReference>
<dbReference type="InterPro" id="IPR013783">
    <property type="entry name" value="Ig-like_fold"/>
</dbReference>
<dbReference type="InterPro" id="IPR001298">
    <property type="entry name" value="Filamin/ABP280_rpt"/>
</dbReference>
<dbReference type="WBParaSite" id="Hba_13615">
    <property type="protein sequence ID" value="Hba_13615"/>
    <property type="gene ID" value="Hba_13615"/>
</dbReference>
<dbReference type="InterPro" id="IPR044801">
    <property type="entry name" value="Filamin"/>
</dbReference>
<dbReference type="GO" id="GO:0051015">
    <property type="term" value="F:actin filament binding"/>
    <property type="evidence" value="ECO:0007669"/>
    <property type="project" value="InterPro"/>
</dbReference>
<evidence type="ECO:0000313" key="4">
    <source>
        <dbReference type="Proteomes" id="UP000095283"/>
    </source>
</evidence>
<proteinExistence type="inferred from homology"/>
<dbReference type="SUPFAM" id="SSF81296">
    <property type="entry name" value="E set domains"/>
    <property type="match status" value="3"/>
</dbReference>
<dbReference type="Gene3D" id="2.60.40.10">
    <property type="entry name" value="Immunoglobulins"/>
    <property type="match status" value="3"/>
</dbReference>
<dbReference type="AlphaFoldDB" id="A0A1I7X867"/>
<sequence>MNYCILEVHVFTPDGDNTRIIIKNPSGHVVEAVIESTETGFRVRFTPSEIGDYTIDVTYQDLPIESSLYLLHSVPNNGDGCTAEAESSPPRADLVIVTGPGLGPVIAKRSTHVLIDTTCAGFGDIDLFVDGPTRTPIHCVDNHDGTLTMYYVPKTLGLYWLRVMFDNEHVPGSPFQVMIPFMLTLLPEVEPNNVRLTDTNGGGSIMIFEPKDVIVSMDAIIMVDASDCGNISSVRAEVVGPDGISRECTLSAFSSDNKFELRWNTDVIGDYVAKVYINGIKVDQEAKVRAKEMVGKEDIDETSKLLKSHMIVGEKRSVSYIRHEGLEVLHLTVIPKIPDAVEFCKYLLKYNNAYYFFLIIFLGLESEPFFPDRIRDIITFRPTKPGPNVLQLYYGGEKFDNIEYVVVSADQLCTIPEDPIEHSYANILSLKFNFDPSFVDSRILKAFVTMPSKQTDQAEIIDNHDGAKEVRDSPFTVLVVYTMEFIVTHDFRALIFLLQVDKSQVGDASKVEVSGSGKSKAICLHDNEILIDTSKAVSDSLLGKFHSPLTVQCTGKGAGRVQQLISRKAEQCYRFRPVVEGPHALSIMHKDAHVNGSPFQFTVGQFSEGGAHKVKALLVTKKNIYIYIYIHIILDGQSLHSRNTRRCSNERFSLPFAHYYAAIKYND</sequence>
<dbReference type="PROSITE" id="PS50194">
    <property type="entry name" value="FILAMIN_REPEAT"/>
    <property type="match status" value="3"/>
</dbReference>
<feature type="repeat" description="Filamin" evidence="3">
    <location>
        <begin position="87"/>
        <end position="179"/>
    </location>
</feature>
<dbReference type="PANTHER" id="PTHR38537:SF8">
    <property type="entry name" value="FILAMIN-A"/>
    <property type="match status" value="1"/>
</dbReference>
<evidence type="ECO:0000256" key="2">
    <source>
        <dbReference type="ARBA" id="ARBA00022737"/>
    </source>
</evidence>
<dbReference type="GO" id="GO:0030036">
    <property type="term" value="P:actin cytoskeleton organization"/>
    <property type="evidence" value="ECO:0007669"/>
    <property type="project" value="InterPro"/>
</dbReference>
<dbReference type="PANTHER" id="PTHR38537">
    <property type="entry name" value="JITTERBUG, ISOFORM N"/>
    <property type="match status" value="1"/>
</dbReference>
<reference evidence="5" key="1">
    <citation type="submission" date="2016-11" db="UniProtKB">
        <authorList>
            <consortium name="WormBaseParasite"/>
        </authorList>
    </citation>
    <scope>IDENTIFICATION</scope>
</reference>
<feature type="repeat" description="Filamin" evidence="3">
    <location>
        <begin position="6"/>
        <end position="73"/>
    </location>
</feature>
<dbReference type="Proteomes" id="UP000095283">
    <property type="component" value="Unplaced"/>
</dbReference>
<name>A0A1I7X867_HETBA</name>
<dbReference type="Pfam" id="PF00630">
    <property type="entry name" value="Filamin"/>
    <property type="match status" value="3"/>
</dbReference>
<keyword evidence="2" id="KW-0677">Repeat</keyword>
<evidence type="ECO:0000313" key="5">
    <source>
        <dbReference type="WBParaSite" id="Hba_13615"/>
    </source>
</evidence>
<dbReference type="InterPro" id="IPR017868">
    <property type="entry name" value="Filamin/ABP280_repeat-like"/>
</dbReference>
<comment type="similarity">
    <text evidence="1">Belongs to the filamin family.</text>
</comment>